<dbReference type="EMBL" id="CP016379">
    <property type="protein sequence ID" value="AZR74529.1"/>
    <property type="molecule type" value="Genomic_DNA"/>
</dbReference>
<dbReference type="RefSeq" id="WP_127017889.1">
    <property type="nucleotide sequence ID" value="NZ_CP016379.1"/>
</dbReference>
<feature type="transmembrane region" description="Helical" evidence="1">
    <location>
        <begin position="97"/>
        <end position="126"/>
    </location>
</feature>
<protein>
    <recommendedName>
        <fullName evidence="4">ABC transporter permease</fullName>
    </recommendedName>
</protein>
<dbReference type="Proteomes" id="UP000267250">
    <property type="component" value="Chromosome"/>
</dbReference>
<dbReference type="AlphaFoldDB" id="A0A3Q9HSR1"/>
<evidence type="ECO:0008006" key="4">
    <source>
        <dbReference type="Google" id="ProtNLM"/>
    </source>
</evidence>
<evidence type="ECO:0000256" key="1">
    <source>
        <dbReference type="SAM" id="Phobius"/>
    </source>
</evidence>
<feature type="transmembrane region" description="Helical" evidence="1">
    <location>
        <begin position="18"/>
        <end position="38"/>
    </location>
</feature>
<keyword evidence="1" id="KW-0812">Transmembrane</keyword>
<gene>
    <name evidence="2" type="ORF">BBF96_14725</name>
</gene>
<dbReference type="GO" id="GO:0005886">
    <property type="term" value="C:plasma membrane"/>
    <property type="evidence" value="ECO:0007669"/>
    <property type="project" value="UniProtKB-SubCell"/>
</dbReference>
<feature type="transmembrane region" description="Helical" evidence="1">
    <location>
        <begin position="132"/>
        <end position="157"/>
    </location>
</feature>
<dbReference type="KEGG" id="aft:BBF96_14725"/>
<sequence>MIYIIKNVIREQIRNRTVLIIAILALIFNYIITTGGGLKINGQKVTEFNQLLFVGISIVVFFGSMLTIFLSMNTIPKEFERKTTHLVLVRPIEKWQYILALVLGNICISLIIFGILAFSLLFFIIFYGRIEYWLRLIVTYLILSTNIATLSAIVSICSVKMSPIFAGMIGFIAYILGVLHDLFITMAQLTEGSWLKLVVFLTPNIVGVQREAAAFLNAKPVKIHIILEMIIFLYLVLWGTLFLFRKEV</sequence>
<keyword evidence="3" id="KW-1185">Reference proteome</keyword>
<dbReference type="GO" id="GO:0140359">
    <property type="term" value="F:ABC-type transporter activity"/>
    <property type="evidence" value="ECO:0007669"/>
    <property type="project" value="InterPro"/>
</dbReference>
<keyword evidence="1" id="KW-1133">Transmembrane helix</keyword>
<keyword evidence="1" id="KW-0472">Membrane</keyword>
<feature type="transmembrane region" description="Helical" evidence="1">
    <location>
        <begin position="50"/>
        <end position="76"/>
    </location>
</feature>
<name>A0A3Q9HSR1_9FIRM</name>
<evidence type="ECO:0000313" key="2">
    <source>
        <dbReference type="EMBL" id="AZR74529.1"/>
    </source>
</evidence>
<feature type="transmembrane region" description="Helical" evidence="1">
    <location>
        <begin position="164"/>
        <end position="187"/>
    </location>
</feature>
<feature type="transmembrane region" description="Helical" evidence="1">
    <location>
        <begin position="223"/>
        <end position="244"/>
    </location>
</feature>
<proteinExistence type="predicted"/>
<reference evidence="2 3" key="1">
    <citation type="submission" date="2016-07" db="EMBL/GenBank/DDBJ databases">
        <title>Genome and transcriptome analysis of iron-reducing fermentative bacteria Anoxybacter fermentans.</title>
        <authorList>
            <person name="Zeng X."/>
            <person name="Shao Z."/>
        </authorList>
    </citation>
    <scope>NUCLEOTIDE SEQUENCE [LARGE SCALE GENOMIC DNA]</scope>
    <source>
        <strain evidence="2 3">DY22613</strain>
    </source>
</reference>
<accession>A0A3Q9HSR1</accession>
<evidence type="ECO:0000313" key="3">
    <source>
        <dbReference type="Proteomes" id="UP000267250"/>
    </source>
</evidence>
<organism evidence="2 3">
    <name type="scientific">Anoxybacter fermentans</name>
    <dbReference type="NCBI Taxonomy" id="1323375"/>
    <lineage>
        <taxon>Bacteria</taxon>
        <taxon>Bacillati</taxon>
        <taxon>Bacillota</taxon>
        <taxon>Clostridia</taxon>
        <taxon>Halanaerobiales</taxon>
        <taxon>Anoxybacter</taxon>
    </lineage>
</organism>
<dbReference type="OrthoDB" id="1999888at2"/>